<evidence type="ECO:0000256" key="1">
    <source>
        <dbReference type="ARBA" id="ARBA00022670"/>
    </source>
</evidence>
<dbReference type="PANTHER" id="PTHR43343">
    <property type="entry name" value="PEPTIDASE S12"/>
    <property type="match status" value="1"/>
</dbReference>
<dbReference type="Proteomes" id="UP000295371">
    <property type="component" value="Unassembled WGS sequence"/>
</dbReference>
<evidence type="ECO:0000259" key="5">
    <source>
        <dbReference type="PROSITE" id="PS50106"/>
    </source>
</evidence>
<dbReference type="EMBL" id="SOAW01000001">
    <property type="protein sequence ID" value="TDT32681.1"/>
    <property type="molecule type" value="Genomic_DNA"/>
</dbReference>
<dbReference type="InterPro" id="IPR009003">
    <property type="entry name" value="Peptidase_S1_PA"/>
</dbReference>
<dbReference type="PROSITE" id="PS50106">
    <property type="entry name" value="PDZ"/>
    <property type="match status" value="1"/>
</dbReference>
<dbReference type="InterPro" id="IPR051201">
    <property type="entry name" value="Chloro_Bact_Ser_Proteases"/>
</dbReference>
<dbReference type="InterPro" id="IPR036034">
    <property type="entry name" value="PDZ_sf"/>
</dbReference>
<reference evidence="6 7" key="1">
    <citation type="submission" date="2019-03" db="EMBL/GenBank/DDBJ databases">
        <title>Genomic Encyclopedia of Archaeal and Bacterial Type Strains, Phase II (KMG-II): from individual species to whole genera.</title>
        <authorList>
            <person name="Goeker M."/>
        </authorList>
    </citation>
    <scope>NUCLEOTIDE SEQUENCE [LARGE SCALE GENOMIC DNA]</scope>
    <source>
        <strain evidence="6 7">DSM 24323</strain>
    </source>
</reference>
<dbReference type="SUPFAM" id="SSF50494">
    <property type="entry name" value="Trypsin-like serine proteases"/>
    <property type="match status" value="1"/>
</dbReference>
<sequence>MTGPRPHQSDEHWRPLSGEGTDAGFFGNSVHGGQDQASGTGGPAGSPFGGTDGPAPGYRSAYVRSGNDVPGSTSGVGMGGPQSDPRQQSDSRQQSNSRQQMNSAGWGRGPGYASAPVQPTRQQNPWSAPTPTVADRQWAARSAEPATVPTVRSRRGVVLATVITALVVGAGAGAGGAWWGARSVTGQGSAQPVISTSSPNDETGSAEQGERAENPPANGNIAEIADRVVPSTVTIGLSGGGTGSGFVIDDSGLIMTNNHVISTGGSISVEYADGTRSPAEVVGGSPAYDIAVIRVDPPEGLTALPIGDPEQLRVGDQTVAVGAPLGLGGTVTSGIVSSLNRPVAVGGQSDGGSESSQAYLDAIQTDAAINPGNSGGPLVNASGQVVGVNSAILSLGGGAEGQGGNIGVGFAIGIDQAMAVGEELVATGRSSYPVIGASVTTAQDGSGVLLQEVTPGGPAAAAGLSAGDVVTAVNGQPVTEQVELIVKIRAERPGDEITLNIQGRGEVRVVLGGVQE</sequence>
<keyword evidence="4" id="KW-0472">Membrane</keyword>
<dbReference type="Gene3D" id="2.40.10.120">
    <property type="match status" value="1"/>
</dbReference>
<evidence type="ECO:0000256" key="2">
    <source>
        <dbReference type="ARBA" id="ARBA00022801"/>
    </source>
</evidence>
<dbReference type="GO" id="GO:0004252">
    <property type="term" value="F:serine-type endopeptidase activity"/>
    <property type="evidence" value="ECO:0007669"/>
    <property type="project" value="InterPro"/>
</dbReference>
<keyword evidence="4" id="KW-1133">Transmembrane helix</keyword>
<feature type="compositionally biased region" description="Polar residues" evidence="3">
    <location>
        <begin position="188"/>
        <end position="206"/>
    </location>
</feature>
<feature type="compositionally biased region" description="Polar residues" evidence="3">
    <location>
        <begin position="117"/>
        <end position="130"/>
    </location>
</feature>
<evidence type="ECO:0000313" key="6">
    <source>
        <dbReference type="EMBL" id="TDT32681.1"/>
    </source>
</evidence>
<dbReference type="PRINTS" id="PR00834">
    <property type="entry name" value="PROTEASES2C"/>
</dbReference>
<organism evidence="6 7">
    <name type="scientific">Naumannella halotolerans</name>
    <dbReference type="NCBI Taxonomy" id="993414"/>
    <lineage>
        <taxon>Bacteria</taxon>
        <taxon>Bacillati</taxon>
        <taxon>Actinomycetota</taxon>
        <taxon>Actinomycetes</taxon>
        <taxon>Propionibacteriales</taxon>
        <taxon>Propionibacteriaceae</taxon>
        <taxon>Naumannella</taxon>
    </lineage>
</organism>
<keyword evidence="2" id="KW-0378">Hydrolase</keyword>
<dbReference type="PANTHER" id="PTHR43343:SF3">
    <property type="entry name" value="PROTEASE DO-LIKE 8, CHLOROPLASTIC"/>
    <property type="match status" value="1"/>
</dbReference>
<feature type="compositionally biased region" description="Low complexity" evidence="3">
    <location>
        <begin position="81"/>
        <end position="103"/>
    </location>
</feature>
<evidence type="ECO:0000313" key="7">
    <source>
        <dbReference type="Proteomes" id="UP000295371"/>
    </source>
</evidence>
<feature type="region of interest" description="Disordered" evidence="3">
    <location>
        <begin position="1"/>
        <end position="151"/>
    </location>
</feature>
<feature type="region of interest" description="Disordered" evidence="3">
    <location>
        <begin position="188"/>
        <end position="222"/>
    </location>
</feature>
<dbReference type="SUPFAM" id="SSF50156">
    <property type="entry name" value="PDZ domain-like"/>
    <property type="match status" value="1"/>
</dbReference>
<feature type="transmembrane region" description="Helical" evidence="4">
    <location>
        <begin position="157"/>
        <end position="179"/>
    </location>
</feature>
<evidence type="ECO:0000256" key="3">
    <source>
        <dbReference type="SAM" id="MobiDB-lite"/>
    </source>
</evidence>
<dbReference type="AlphaFoldDB" id="A0A4R7J5P6"/>
<protein>
    <submittedName>
        <fullName evidence="6">Putative serine protease PepD</fullName>
    </submittedName>
</protein>
<dbReference type="Pfam" id="PF13180">
    <property type="entry name" value="PDZ_2"/>
    <property type="match status" value="1"/>
</dbReference>
<dbReference type="InterPro" id="IPR001478">
    <property type="entry name" value="PDZ"/>
</dbReference>
<dbReference type="SMART" id="SM00228">
    <property type="entry name" value="PDZ"/>
    <property type="match status" value="1"/>
</dbReference>
<name>A0A4R7J5P6_9ACTN</name>
<keyword evidence="1 6" id="KW-0645">Protease</keyword>
<feature type="compositionally biased region" description="Gly residues" evidence="3">
    <location>
        <begin position="39"/>
        <end position="52"/>
    </location>
</feature>
<accession>A0A4R7J5P6</accession>
<dbReference type="CDD" id="cd06779">
    <property type="entry name" value="cpPDZ_Deg_HtrA-like"/>
    <property type="match status" value="1"/>
</dbReference>
<keyword evidence="4" id="KW-0812">Transmembrane</keyword>
<keyword evidence="7" id="KW-1185">Reference proteome</keyword>
<dbReference type="InterPro" id="IPR001940">
    <property type="entry name" value="Peptidase_S1C"/>
</dbReference>
<feature type="domain" description="PDZ" evidence="5">
    <location>
        <begin position="424"/>
        <end position="505"/>
    </location>
</feature>
<proteinExistence type="predicted"/>
<dbReference type="Gene3D" id="2.30.42.10">
    <property type="match status" value="1"/>
</dbReference>
<dbReference type="Pfam" id="PF13365">
    <property type="entry name" value="Trypsin_2"/>
    <property type="match status" value="1"/>
</dbReference>
<comment type="caution">
    <text evidence="6">The sequence shown here is derived from an EMBL/GenBank/DDBJ whole genome shotgun (WGS) entry which is preliminary data.</text>
</comment>
<gene>
    <name evidence="6" type="ORF">CLV29_0265</name>
</gene>
<dbReference type="RefSeq" id="WP_133753290.1">
    <property type="nucleotide sequence ID" value="NZ_SOAW01000001.1"/>
</dbReference>
<evidence type="ECO:0000256" key="4">
    <source>
        <dbReference type="SAM" id="Phobius"/>
    </source>
</evidence>
<dbReference type="OrthoDB" id="9758917at2"/>
<dbReference type="GO" id="GO:0006508">
    <property type="term" value="P:proteolysis"/>
    <property type="evidence" value="ECO:0007669"/>
    <property type="project" value="UniProtKB-KW"/>
</dbReference>